<name>A3ZNR7_9BACT</name>
<reference evidence="1 2" key="1">
    <citation type="submission" date="2006-02" db="EMBL/GenBank/DDBJ databases">
        <authorList>
            <person name="Amann R."/>
            <person name="Ferriera S."/>
            <person name="Johnson J."/>
            <person name="Kravitz S."/>
            <person name="Halpern A."/>
            <person name="Remington K."/>
            <person name="Beeson K."/>
            <person name="Tran B."/>
            <person name="Rogers Y.-H."/>
            <person name="Friedman R."/>
            <person name="Venter J.C."/>
        </authorList>
    </citation>
    <scope>NUCLEOTIDE SEQUENCE [LARGE SCALE GENOMIC DNA]</scope>
    <source>
        <strain evidence="1 2">DSM 3645</strain>
    </source>
</reference>
<gene>
    <name evidence="1" type="ORF">DSM3645_17475</name>
</gene>
<dbReference type="Proteomes" id="UP000004358">
    <property type="component" value="Unassembled WGS sequence"/>
</dbReference>
<evidence type="ECO:0000313" key="2">
    <source>
        <dbReference type="Proteomes" id="UP000004358"/>
    </source>
</evidence>
<organism evidence="1 2">
    <name type="scientific">Blastopirellula marina DSM 3645</name>
    <dbReference type="NCBI Taxonomy" id="314230"/>
    <lineage>
        <taxon>Bacteria</taxon>
        <taxon>Pseudomonadati</taxon>
        <taxon>Planctomycetota</taxon>
        <taxon>Planctomycetia</taxon>
        <taxon>Pirellulales</taxon>
        <taxon>Pirellulaceae</taxon>
        <taxon>Blastopirellula</taxon>
    </lineage>
</organism>
<dbReference type="EMBL" id="AANZ01000003">
    <property type="protein sequence ID" value="EAQ81965.1"/>
    <property type="molecule type" value="Genomic_DNA"/>
</dbReference>
<dbReference type="HOGENOM" id="CLU_3340771_0_0_0"/>
<dbReference type="STRING" id="314230.DSM3645_17475"/>
<dbReference type="AlphaFoldDB" id="A3ZNR7"/>
<sequence>MEHGNGTEEERKDTVGNFSAQASNKLVRIFLRKANHS</sequence>
<comment type="caution">
    <text evidence="1">The sequence shown here is derived from an EMBL/GenBank/DDBJ whole genome shotgun (WGS) entry which is preliminary data.</text>
</comment>
<evidence type="ECO:0000313" key="1">
    <source>
        <dbReference type="EMBL" id="EAQ81965.1"/>
    </source>
</evidence>
<proteinExistence type="predicted"/>
<accession>A3ZNR7</accession>
<protein>
    <submittedName>
        <fullName evidence="1">Uncharacterized protein</fullName>
    </submittedName>
</protein>